<dbReference type="PANTHER" id="PTHR45642:SF107">
    <property type="entry name" value="SGNH HYDROLASE-TYPE ESTERASE SUPERFAMILY PROTEIN-RELATED"/>
    <property type="match status" value="1"/>
</dbReference>
<feature type="chain" id="PRO_5044807064" evidence="2">
    <location>
        <begin position="26"/>
        <end position="361"/>
    </location>
</feature>
<dbReference type="SUPFAM" id="SSF52266">
    <property type="entry name" value="SGNH hydrolase"/>
    <property type="match status" value="1"/>
</dbReference>
<evidence type="ECO:0000313" key="4">
    <source>
        <dbReference type="Proteomes" id="UP001604336"/>
    </source>
</evidence>
<dbReference type="PANTHER" id="PTHR45642">
    <property type="entry name" value="GDSL ESTERASE/LIPASE EXL3"/>
    <property type="match status" value="1"/>
</dbReference>
<evidence type="ECO:0000256" key="1">
    <source>
        <dbReference type="ARBA" id="ARBA00008668"/>
    </source>
</evidence>
<dbReference type="InterPro" id="IPR035669">
    <property type="entry name" value="SGNH_plant_lipase-like"/>
</dbReference>
<name>A0ABD1QGD1_9LAMI</name>
<evidence type="ECO:0000256" key="2">
    <source>
        <dbReference type="SAM" id="SignalP"/>
    </source>
</evidence>
<dbReference type="Proteomes" id="UP001604336">
    <property type="component" value="Unassembled WGS sequence"/>
</dbReference>
<dbReference type="AlphaFoldDB" id="A0ABD1QGD1"/>
<dbReference type="InterPro" id="IPR036514">
    <property type="entry name" value="SGNH_hydro_sf"/>
</dbReference>
<comment type="similarity">
    <text evidence="1">Belongs to the 'GDSL' lipolytic enzyme family.</text>
</comment>
<dbReference type="FunFam" id="3.40.50.1110:FF:000003">
    <property type="entry name" value="GDSL esterase/lipase APG"/>
    <property type="match status" value="1"/>
</dbReference>
<keyword evidence="4" id="KW-1185">Reference proteome</keyword>
<dbReference type="EMBL" id="JBFOLK010000011">
    <property type="protein sequence ID" value="KAL2475285.1"/>
    <property type="molecule type" value="Genomic_DNA"/>
</dbReference>
<dbReference type="Gene3D" id="3.40.50.1110">
    <property type="entry name" value="SGNH hydrolase"/>
    <property type="match status" value="1"/>
</dbReference>
<accession>A0ABD1QGD1</accession>
<sequence>MWYWFRLFQPLSLIIILQLSIFSNAENKKRPFNNSIPAIFVFGDSTVDPGNNNYWKTLFKANFPPYGMDFVNHIPTGRFTNGRLVTDFIASYGGIKEYVPPYLDPTLNLEELLTGVSFASASSGFDPLTPILSSVISMQKQLNFFKEYKTRLELAIGKERTKILINKSVFIISAGTNDFIVNYYGTPFRRRTFTVSGYQQFLLQHVQDFVQGLLDQGGRTIAFVGLPPMGCLPVVITLNSGNAFHSRGCSESLSSVAVDYNQKLQIKLKAMESHGIRIIYADIYKPLDGMTKNPSKFGFEEVHSGCCGSGYIEASILCNPTSPVCYDASKYVFFDSVHPTEAAYYYIFKALRPTIDQVLNN</sequence>
<keyword evidence="2" id="KW-0732">Signal</keyword>
<organism evidence="3 4">
    <name type="scientific">Abeliophyllum distichum</name>
    <dbReference type="NCBI Taxonomy" id="126358"/>
    <lineage>
        <taxon>Eukaryota</taxon>
        <taxon>Viridiplantae</taxon>
        <taxon>Streptophyta</taxon>
        <taxon>Embryophyta</taxon>
        <taxon>Tracheophyta</taxon>
        <taxon>Spermatophyta</taxon>
        <taxon>Magnoliopsida</taxon>
        <taxon>eudicotyledons</taxon>
        <taxon>Gunneridae</taxon>
        <taxon>Pentapetalae</taxon>
        <taxon>asterids</taxon>
        <taxon>lamiids</taxon>
        <taxon>Lamiales</taxon>
        <taxon>Oleaceae</taxon>
        <taxon>Forsythieae</taxon>
        <taxon>Abeliophyllum</taxon>
    </lineage>
</organism>
<reference evidence="4" key="1">
    <citation type="submission" date="2024-07" db="EMBL/GenBank/DDBJ databases">
        <title>Two chromosome-level genome assemblies of Korean endemic species Abeliophyllum distichum and Forsythia ovata (Oleaceae).</title>
        <authorList>
            <person name="Jang H."/>
        </authorList>
    </citation>
    <scope>NUCLEOTIDE SEQUENCE [LARGE SCALE GENOMIC DNA]</scope>
</reference>
<dbReference type="InterPro" id="IPR050592">
    <property type="entry name" value="GDSL_lipolytic_enzyme"/>
</dbReference>
<feature type="signal peptide" evidence="2">
    <location>
        <begin position="1"/>
        <end position="25"/>
    </location>
</feature>
<dbReference type="Pfam" id="PF00657">
    <property type="entry name" value="Lipase_GDSL"/>
    <property type="match status" value="1"/>
</dbReference>
<protein>
    <submittedName>
        <fullName evidence="3">GDSL esterase/lipase</fullName>
    </submittedName>
</protein>
<dbReference type="InterPro" id="IPR001087">
    <property type="entry name" value="GDSL"/>
</dbReference>
<evidence type="ECO:0000313" key="3">
    <source>
        <dbReference type="EMBL" id="KAL2475285.1"/>
    </source>
</evidence>
<comment type="caution">
    <text evidence="3">The sequence shown here is derived from an EMBL/GenBank/DDBJ whole genome shotgun (WGS) entry which is preliminary data.</text>
</comment>
<proteinExistence type="inferred from homology"/>
<dbReference type="CDD" id="cd01837">
    <property type="entry name" value="SGNH_plant_lipase_like"/>
    <property type="match status" value="1"/>
</dbReference>
<gene>
    <name evidence="3" type="ORF">Adt_36021</name>
</gene>